<evidence type="ECO:0000313" key="2">
    <source>
        <dbReference type="Proteomes" id="UP000623440"/>
    </source>
</evidence>
<name>A0ABR8E2C6_9NOSO</name>
<evidence type="ECO:0000313" key="1">
    <source>
        <dbReference type="EMBL" id="MBD2534748.1"/>
    </source>
</evidence>
<keyword evidence="2" id="KW-1185">Reference proteome</keyword>
<gene>
    <name evidence="1" type="ORF">H6G97_36900</name>
</gene>
<dbReference type="EMBL" id="JACJSI010000191">
    <property type="protein sequence ID" value="MBD2534748.1"/>
    <property type="molecule type" value="Genomic_DNA"/>
</dbReference>
<reference evidence="1 2" key="1">
    <citation type="journal article" date="2020" name="ISME J.">
        <title>Comparative genomics reveals insights into cyanobacterial evolution and habitat adaptation.</title>
        <authorList>
            <person name="Chen M.Y."/>
            <person name="Teng W.K."/>
            <person name="Zhao L."/>
            <person name="Hu C.X."/>
            <person name="Zhou Y.K."/>
            <person name="Han B.P."/>
            <person name="Song L.R."/>
            <person name="Shu W.S."/>
        </authorList>
    </citation>
    <scope>NUCLEOTIDE SEQUENCE [LARGE SCALE GENOMIC DNA]</scope>
    <source>
        <strain evidence="1 2">FACHB-838</strain>
    </source>
</reference>
<sequence length="74" mass="8338">MCLATSSNFFTPVEEREKIFCTELVQCGVSYEKAVLATKILASGQADELLSSSEIKVVKDACEKWFVQNKPYKR</sequence>
<organism evidence="1 2">
    <name type="scientific">Nostoc flagelliforme FACHB-838</name>
    <dbReference type="NCBI Taxonomy" id="2692904"/>
    <lineage>
        <taxon>Bacteria</taxon>
        <taxon>Bacillati</taxon>
        <taxon>Cyanobacteriota</taxon>
        <taxon>Cyanophyceae</taxon>
        <taxon>Nostocales</taxon>
        <taxon>Nostocaceae</taxon>
        <taxon>Nostoc</taxon>
    </lineage>
</organism>
<proteinExistence type="predicted"/>
<accession>A0ABR8E2C6</accession>
<comment type="caution">
    <text evidence="1">The sequence shown here is derived from an EMBL/GenBank/DDBJ whole genome shotgun (WGS) entry which is preliminary data.</text>
</comment>
<dbReference type="Proteomes" id="UP000623440">
    <property type="component" value="Unassembled WGS sequence"/>
</dbReference>
<protein>
    <submittedName>
        <fullName evidence="1">Uncharacterized protein</fullName>
    </submittedName>
</protein>